<keyword evidence="2" id="KW-1185">Reference proteome</keyword>
<feature type="non-terminal residue" evidence="1">
    <location>
        <position position="1"/>
    </location>
</feature>
<organism evidence="1 2">
    <name type="scientific">Ilyodon furcidens</name>
    <name type="common">goldbreast splitfin</name>
    <dbReference type="NCBI Taxonomy" id="33524"/>
    <lineage>
        <taxon>Eukaryota</taxon>
        <taxon>Metazoa</taxon>
        <taxon>Chordata</taxon>
        <taxon>Craniata</taxon>
        <taxon>Vertebrata</taxon>
        <taxon>Euteleostomi</taxon>
        <taxon>Actinopterygii</taxon>
        <taxon>Neopterygii</taxon>
        <taxon>Teleostei</taxon>
        <taxon>Neoteleostei</taxon>
        <taxon>Acanthomorphata</taxon>
        <taxon>Ovalentaria</taxon>
        <taxon>Atherinomorphae</taxon>
        <taxon>Cyprinodontiformes</taxon>
        <taxon>Goodeidae</taxon>
        <taxon>Ilyodon</taxon>
    </lineage>
</organism>
<proteinExistence type="predicted"/>
<protein>
    <submittedName>
        <fullName evidence="1">Uncharacterized protein</fullName>
    </submittedName>
</protein>
<comment type="caution">
    <text evidence="1">The sequence shown here is derived from an EMBL/GenBank/DDBJ whole genome shotgun (WGS) entry which is preliminary data.</text>
</comment>
<evidence type="ECO:0000313" key="1">
    <source>
        <dbReference type="EMBL" id="MEQ2221594.1"/>
    </source>
</evidence>
<dbReference type="Proteomes" id="UP001482620">
    <property type="component" value="Unassembled WGS sequence"/>
</dbReference>
<sequence length="136" mass="15752">KYLRYYNHTQILILPTIPKSCSVFFLEVSQSRNYGIQEHNIIPAQLLGPTNGKSTNRKEASRGFKEDFKVRIRMWKISVTLNAALLLCQRPSETADPLGFSSKTINWFNKEWLKKVYVKSCLVDENALLKRQTSSR</sequence>
<accession>A0ABV0SMM2</accession>
<gene>
    <name evidence="1" type="ORF">ILYODFUR_017438</name>
</gene>
<evidence type="ECO:0000313" key="2">
    <source>
        <dbReference type="Proteomes" id="UP001482620"/>
    </source>
</evidence>
<name>A0ABV0SMM2_9TELE</name>
<dbReference type="EMBL" id="JAHRIQ010001643">
    <property type="protein sequence ID" value="MEQ2221594.1"/>
    <property type="molecule type" value="Genomic_DNA"/>
</dbReference>
<reference evidence="1 2" key="1">
    <citation type="submission" date="2021-06" db="EMBL/GenBank/DDBJ databases">
        <authorList>
            <person name="Palmer J.M."/>
        </authorList>
    </citation>
    <scope>NUCLEOTIDE SEQUENCE [LARGE SCALE GENOMIC DNA]</scope>
    <source>
        <strain evidence="2">if_2019</strain>
        <tissue evidence="1">Muscle</tissue>
    </source>
</reference>